<dbReference type="InterPro" id="IPR006204">
    <property type="entry name" value="GHMP_kinase_N_dom"/>
</dbReference>
<dbReference type="PRINTS" id="PR00959">
    <property type="entry name" value="MEVGALKINASE"/>
</dbReference>
<dbReference type="EC" id="2.7.1.6" evidence="3"/>
<evidence type="ECO:0000313" key="16">
    <source>
        <dbReference type="EMBL" id="CCC67578.1"/>
    </source>
</evidence>
<feature type="domain" description="GHMP kinase N-terminal" evidence="13">
    <location>
        <begin position="129"/>
        <end position="215"/>
    </location>
</feature>
<dbReference type="PANTHER" id="PTHR10457:SF7">
    <property type="entry name" value="GALACTOKINASE-RELATED"/>
    <property type="match status" value="1"/>
</dbReference>
<dbReference type="STRING" id="1064592.G0V7Y0"/>
<keyword evidence="8" id="KW-0067">ATP-binding</keyword>
<dbReference type="SMR" id="G0V7Y0"/>
<evidence type="ECO:0000256" key="11">
    <source>
        <dbReference type="ARBA" id="ARBA00029590"/>
    </source>
</evidence>
<dbReference type="SUPFAM" id="SSF55060">
    <property type="entry name" value="GHMP Kinase, C-terminal domain"/>
    <property type="match status" value="1"/>
</dbReference>
<dbReference type="InterPro" id="IPR014721">
    <property type="entry name" value="Ribsml_uS5_D2-typ_fold_subgr"/>
</dbReference>
<dbReference type="PIRSF" id="PIRSF000530">
    <property type="entry name" value="Galactokinase"/>
    <property type="match status" value="1"/>
</dbReference>
<dbReference type="InterPro" id="IPR019741">
    <property type="entry name" value="Galactokinase_CS"/>
</dbReference>
<dbReference type="Pfam" id="PF10509">
    <property type="entry name" value="GalKase_gal_bdg"/>
    <property type="match status" value="1"/>
</dbReference>
<evidence type="ECO:0000256" key="9">
    <source>
        <dbReference type="ARBA" id="ARBA00023144"/>
    </source>
</evidence>
<evidence type="ECO:0000256" key="5">
    <source>
        <dbReference type="ARBA" id="ARBA00022679"/>
    </source>
</evidence>
<dbReference type="GO" id="GO:0005524">
    <property type="term" value="F:ATP binding"/>
    <property type="evidence" value="ECO:0007669"/>
    <property type="project" value="UniProtKB-KW"/>
</dbReference>
<comment type="catalytic activity">
    <reaction evidence="12">
        <text>alpha-D-galactose + ATP = alpha-D-galactose 1-phosphate + ADP + H(+)</text>
        <dbReference type="Rhea" id="RHEA:13553"/>
        <dbReference type="ChEBI" id="CHEBI:15378"/>
        <dbReference type="ChEBI" id="CHEBI:28061"/>
        <dbReference type="ChEBI" id="CHEBI:30616"/>
        <dbReference type="ChEBI" id="CHEBI:58336"/>
        <dbReference type="ChEBI" id="CHEBI:456216"/>
        <dbReference type="EC" id="2.7.1.6"/>
    </reaction>
    <physiologicalReaction direction="left-to-right" evidence="12">
        <dbReference type="Rhea" id="RHEA:13554"/>
    </physiologicalReaction>
</comment>
<evidence type="ECO:0000256" key="6">
    <source>
        <dbReference type="ARBA" id="ARBA00022741"/>
    </source>
</evidence>
<dbReference type="EMBL" id="HE576752">
    <property type="protein sequence ID" value="CCC67578.1"/>
    <property type="molecule type" value="Genomic_DNA"/>
</dbReference>
<dbReference type="GO" id="GO:0000411">
    <property type="term" value="P:positive regulation of transcription by galactose"/>
    <property type="evidence" value="ECO:0007669"/>
    <property type="project" value="UniProtKB-ARBA"/>
</dbReference>
<keyword evidence="7" id="KW-0418">Kinase</keyword>
<dbReference type="InterPro" id="IPR013750">
    <property type="entry name" value="GHMP_kinase_C_dom"/>
</dbReference>
<reference key="2">
    <citation type="submission" date="2011-08" db="EMBL/GenBank/DDBJ databases">
        <title>Genome sequence of Naumovozyma castellii.</title>
        <authorList>
            <person name="Gordon J.L."/>
            <person name="Armisen D."/>
            <person name="Proux-Wera E."/>
            <person name="OhEigeartaigh S.S."/>
            <person name="Byrne K.P."/>
            <person name="Wolfe K.H."/>
        </authorList>
    </citation>
    <scope>NUCLEOTIDE SEQUENCE</scope>
    <source>
        <strain>Type strain:CBS 4309</strain>
    </source>
</reference>
<keyword evidence="6" id="KW-0547">Nucleotide-binding</keyword>
<dbReference type="Pfam" id="PF08544">
    <property type="entry name" value="GHMP_kinases_C"/>
    <property type="match status" value="1"/>
</dbReference>
<dbReference type="Proteomes" id="UP000001640">
    <property type="component" value="Chromosome 1"/>
</dbReference>
<dbReference type="InterPro" id="IPR006206">
    <property type="entry name" value="Mevalonate/galactokinase"/>
</dbReference>
<feature type="domain" description="Galactokinase N-terminal" evidence="15">
    <location>
        <begin position="26"/>
        <end position="74"/>
    </location>
</feature>
<evidence type="ECO:0000259" key="14">
    <source>
        <dbReference type="Pfam" id="PF08544"/>
    </source>
</evidence>
<sequence length="517" mass="56868">MSVPEYSAATKDLPKPLATKCPVITEKFVKAYGAEPDFIARSPGRVNLIGEHIDYADFSVLPLAIDVDMLLAVKVLNEKNPSITLTNSDARFAQRKFDLPLDGSYVAIDPSISDWSNYFKCGLHVAQEFLKEIAPKFQTAPLVGLQIFCQGNVPTGSGLSSSAAFICATALAIIRANMGKDYHLTKHDLTKITVVAEHYVGVNNGGMDQAASVCGEEDHALYVEFKPELKATPFKFPQLKKGDVQFVIANTLVVSNKVETGPTNYNLRVVEVTAAANVLAKKYGVVLKHEGASSLNKGNLRDFMNAYYARYHNAEAWDGEVATGVERLNKMLELVEETFAPMKAGYTVEQAAESLGCSKEEFTKDYLTTFPVRFQVLKLYQRAKHVYSESLRVLEALQLMTKAKFASDEDFFKQFGALMNQSQASCDKLYECSCPETDKICSIALQNGSYGSRLTGAGWGGCTVHLVHGGENNSVERVKKALIDQYYKVKFPNITDAELEEAIIVSKPALGSCLYEL</sequence>
<dbReference type="PROSITE" id="PS00627">
    <property type="entry name" value="GHMP_KINASES_ATP"/>
    <property type="match status" value="1"/>
</dbReference>
<dbReference type="PROSITE" id="PS00106">
    <property type="entry name" value="GALACTOKINASE"/>
    <property type="match status" value="1"/>
</dbReference>
<evidence type="ECO:0000256" key="2">
    <source>
        <dbReference type="ARBA" id="ARBA00006566"/>
    </source>
</evidence>
<comment type="pathway">
    <text evidence="1">Carbohydrate metabolism; galactose metabolism.</text>
</comment>
<evidence type="ECO:0000256" key="4">
    <source>
        <dbReference type="ARBA" id="ARBA00019487"/>
    </source>
</evidence>
<dbReference type="AlphaFoldDB" id="G0V7Y0"/>
<dbReference type="Pfam" id="PF00288">
    <property type="entry name" value="GHMP_kinases_N"/>
    <property type="match status" value="1"/>
</dbReference>
<keyword evidence="9" id="KW-0299">Galactose metabolism</keyword>
<dbReference type="InterPro" id="IPR036554">
    <property type="entry name" value="GHMP_kinase_C_sf"/>
</dbReference>
<feature type="domain" description="GHMP kinase C-terminal" evidence="14">
    <location>
        <begin position="412"/>
        <end position="487"/>
    </location>
</feature>
<name>G0V7Y0_NAUCA</name>
<dbReference type="GO" id="GO:0004335">
    <property type="term" value="F:galactokinase activity"/>
    <property type="evidence" value="ECO:0007669"/>
    <property type="project" value="UniProtKB-EC"/>
</dbReference>
<evidence type="ECO:0000256" key="1">
    <source>
        <dbReference type="ARBA" id="ARBA00004947"/>
    </source>
</evidence>
<proteinExistence type="inferred from homology"/>
<keyword evidence="17" id="KW-1185">Reference proteome</keyword>
<accession>G0V7Y0</accession>
<dbReference type="InterPro" id="IPR019539">
    <property type="entry name" value="GalKase_N"/>
</dbReference>
<evidence type="ECO:0000259" key="15">
    <source>
        <dbReference type="Pfam" id="PF10509"/>
    </source>
</evidence>
<evidence type="ECO:0000313" key="17">
    <source>
        <dbReference type="Proteomes" id="UP000001640"/>
    </source>
</evidence>
<evidence type="ECO:0000256" key="3">
    <source>
        <dbReference type="ARBA" id="ARBA00012315"/>
    </source>
</evidence>
<dbReference type="SUPFAM" id="SSF54211">
    <property type="entry name" value="Ribosomal protein S5 domain 2-like"/>
    <property type="match status" value="1"/>
</dbReference>
<organism evidence="16 17">
    <name type="scientific">Naumovozyma castellii</name>
    <name type="common">Yeast</name>
    <name type="synonym">Saccharomyces castellii</name>
    <dbReference type="NCBI Taxonomy" id="27288"/>
    <lineage>
        <taxon>Eukaryota</taxon>
        <taxon>Fungi</taxon>
        <taxon>Dikarya</taxon>
        <taxon>Ascomycota</taxon>
        <taxon>Saccharomycotina</taxon>
        <taxon>Saccharomycetes</taxon>
        <taxon>Saccharomycetales</taxon>
        <taxon>Saccharomycetaceae</taxon>
        <taxon>Naumovozyma</taxon>
    </lineage>
</organism>
<dbReference type="Gene3D" id="3.30.230.10">
    <property type="match status" value="1"/>
</dbReference>
<dbReference type="FunFam" id="1.20.1440.340:FF:000003">
    <property type="entry name" value="GAL1p Galactokinase"/>
    <property type="match status" value="1"/>
</dbReference>
<dbReference type="FunFam" id="3.30.230.10:FF:000056">
    <property type="entry name" value="GAL1p Galactokinase"/>
    <property type="match status" value="1"/>
</dbReference>
<dbReference type="InterPro" id="IPR020568">
    <property type="entry name" value="Ribosomal_Su5_D2-typ_SF"/>
</dbReference>
<evidence type="ECO:0000256" key="7">
    <source>
        <dbReference type="ARBA" id="ARBA00022777"/>
    </source>
</evidence>
<dbReference type="GO" id="GO:0006012">
    <property type="term" value="P:galactose metabolic process"/>
    <property type="evidence" value="ECO:0007669"/>
    <property type="project" value="UniProtKB-UniPathway"/>
</dbReference>
<dbReference type="InterPro" id="IPR006203">
    <property type="entry name" value="GHMP_knse_ATP-bd_CS"/>
</dbReference>
<reference evidence="16 17" key="1">
    <citation type="journal article" date="2011" name="Proc. Natl. Acad. Sci. U.S.A.">
        <title>Evolutionary erosion of yeast sex chromosomes by mating-type switching accidents.</title>
        <authorList>
            <person name="Gordon J.L."/>
            <person name="Armisen D."/>
            <person name="Proux-Wera E."/>
            <person name="Oheigeartaigh S.S."/>
            <person name="Byrne K.P."/>
            <person name="Wolfe K.H."/>
        </authorList>
    </citation>
    <scope>NUCLEOTIDE SEQUENCE [LARGE SCALE GENOMIC DNA]</scope>
    <source>
        <strain evidence="17">ATCC 76901 / BCRC 22586 / CBS 4309 / NBRC 1992 / NRRL Y-12630</strain>
    </source>
</reference>
<comment type="similarity">
    <text evidence="2">Belongs to the GHMP kinase family. GalK subfamily.</text>
</comment>
<dbReference type="HOGENOM" id="CLU_017814_6_2_1"/>
<dbReference type="Gene3D" id="1.20.1440.340">
    <property type="match status" value="1"/>
</dbReference>
<dbReference type="RefSeq" id="XP_003673959.1">
    <property type="nucleotide sequence ID" value="XM_003673911.1"/>
</dbReference>
<dbReference type="GO" id="GO:0005829">
    <property type="term" value="C:cytosol"/>
    <property type="evidence" value="ECO:0007669"/>
    <property type="project" value="TreeGrafter"/>
</dbReference>
<dbReference type="UniPathway" id="UPA00214"/>
<dbReference type="InParanoid" id="G0V7Y0"/>
<evidence type="ECO:0000256" key="8">
    <source>
        <dbReference type="ARBA" id="ARBA00022840"/>
    </source>
</evidence>
<dbReference type="InterPro" id="IPR000705">
    <property type="entry name" value="Galactokinase"/>
</dbReference>
<protein>
    <recommendedName>
        <fullName evidence="4">Galactokinase</fullName>
        <ecNumber evidence="3">2.7.1.6</ecNumber>
    </recommendedName>
    <alternativeName>
        <fullName evidence="11">Galactose kinase</fullName>
    </alternativeName>
</protein>
<dbReference type="GeneID" id="96901057"/>
<dbReference type="NCBIfam" id="TIGR00131">
    <property type="entry name" value="gal_kin"/>
    <property type="match status" value="1"/>
</dbReference>
<gene>
    <name evidence="16" type="primary">NCAS0A10200</name>
    <name evidence="16" type="ordered locus">NCAS_0A10200</name>
</gene>
<evidence type="ECO:0000256" key="12">
    <source>
        <dbReference type="ARBA" id="ARBA00049538"/>
    </source>
</evidence>
<dbReference type="PRINTS" id="PR00473">
    <property type="entry name" value="GALCTOKINASE"/>
</dbReference>
<dbReference type="KEGG" id="ncs:NCAS_0A10200"/>
<dbReference type="OrthoDB" id="187738at2759"/>
<keyword evidence="10" id="KW-0119">Carbohydrate metabolism</keyword>
<dbReference type="PANTHER" id="PTHR10457">
    <property type="entry name" value="MEVALONATE KINASE/GALACTOKINASE"/>
    <property type="match status" value="1"/>
</dbReference>
<evidence type="ECO:0000256" key="10">
    <source>
        <dbReference type="ARBA" id="ARBA00023277"/>
    </source>
</evidence>
<dbReference type="FunCoup" id="G0V7Y0">
    <property type="interactions" value="1039"/>
</dbReference>
<dbReference type="OMA" id="GFHDTYF"/>
<keyword evidence="5" id="KW-0808">Transferase</keyword>
<dbReference type="eggNOG" id="KOG0631">
    <property type="taxonomic scope" value="Eukaryota"/>
</dbReference>
<evidence type="ECO:0000259" key="13">
    <source>
        <dbReference type="Pfam" id="PF00288"/>
    </source>
</evidence>